<name>A0AAD0TUE6_9LACO</name>
<feature type="domain" description="AAA" evidence="1">
    <location>
        <begin position="15"/>
        <end position="201"/>
    </location>
</feature>
<gene>
    <name evidence="2" type="ORF">LP667_16420</name>
</gene>
<dbReference type="Proteomes" id="UP000277896">
    <property type="component" value="Plasmid unnamed5"/>
</dbReference>
<dbReference type="EMBL" id="CP032749">
    <property type="protein sequence ID" value="AYJ40363.1"/>
    <property type="molecule type" value="Genomic_DNA"/>
</dbReference>
<dbReference type="InterPro" id="IPR025669">
    <property type="entry name" value="AAA_dom"/>
</dbReference>
<dbReference type="AlphaFoldDB" id="A0AAD0TUE6"/>
<reference evidence="2 3" key="1">
    <citation type="submission" date="2018-10" db="EMBL/GenBank/DDBJ databases">
        <title>Genome seuquencing of Lactobacillus species.</title>
        <authorList>
            <person name="Baek C."/>
            <person name="Yi H."/>
        </authorList>
    </citation>
    <scope>NUCLEOTIDE SEQUENCE [LARGE SCALE GENOMIC DNA]</scope>
    <source>
        <strain evidence="2 3">DSM 10667</strain>
        <plasmid evidence="2 3">unnamed5</plasmid>
    </source>
</reference>
<dbReference type="Pfam" id="PF13614">
    <property type="entry name" value="AAA_31"/>
    <property type="match status" value="1"/>
</dbReference>
<dbReference type="PANTHER" id="PTHR13696">
    <property type="entry name" value="P-LOOP CONTAINING NUCLEOSIDE TRIPHOSPHATE HYDROLASE"/>
    <property type="match status" value="1"/>
</dbReference>
<evidence type="ECO:0000313" key="2">
    <source>
        <dbReference type="EMBL" id="AYJ40363.1"/>
    </source>
</evidence>
<accession>A0AAD0TUE6</accession>
<protein>
    <submittedName>
        <fullName evidence="2">ParA family protein</fullName>
    </submittedName>
</protein>
<dbReference type="InterPro" id="IPR050678">
    <property type="entry name" value="DNA_Partitioning_ATPase"/>
</dbReference>
<evidence type="ECO:0000313" key="3">
    <source>
        <dbReference type="Proteomes" id="UP000277896"/>
    </source>
</evidence>
<keyword evidence="2" id="KW-0614">Plasmid</keyword>
<dbReference type="PANTHER" id="PTHR13696:SF99">
    <property type="entry name" value="COBYRINIC ACID AC-DIAMIDE SYNTHASE"/>
    <property type="match status" value="1"/>
</dbReference>
<sequence>MNYNSEIKGASRMVKVITFGNFKGGTGKTTNSCMISYRLAKQGYKVLLADLDPQANATALYLKTKQVQNNEVVKFDNTLMNAISNDDISTIVTKIRDNLYLLPSFADFTSYPIFLEKKYPNTDDQYKRAKHFSNLLDKIKDDYDYIIIDTPPTVSVYTDSALMASDSVIIVLQTQERSYVGAEAFISYLQELVSNYDADFNIAGILPVLLKNNSQVDQSILEQAEAEFDKDNIFKNVVKNMERLKRYDIIGIVDPDLKTQKHDMHDMRVDALYKKITNEFVERVGKDE</sequence>
<geneLocation type="plasmid" evidence="2 3">
    <name>unnamed5</name>
</geneLocation>
<dbReference type="CDD" id="cd02042">
    <property type="entry name" value="ParAB_family"/>
    <property type="match status" value="1"/>
</dbReference>
<dbReference type="InterPro" id="IPR027417">
    <property type="entry name" value="P-loop_NTPase"/>
</dbReference>
<proteinExistence type="predicted"/>
<dbReference type="SUPFAM" id="SSF52540">
    <property type="entry name" value="P-loop containing nucleoside triphosphate hydrolases"/>
    <property type="match status" value="1"/>
</dbReference>
<evidence type="ECO:0000259" key="1">
    <source>
        <dbReference type="Pfam" id="PF13614"/>
    </source>
</evidence>
<organism evidence="2 3">
    <name type="scientific">Lactiplantibacillus paraplantarum</name>
    <dbReference type="NCBI Taxonomy" id="60520"/>
    <lineage>
        <taxon>Bacteria</taxon>
        <taxon>Bacillati</taxon>
        <taxon>Bacillota</taxon>
        <taxon>Bacilli</taxon>
        <taxon>Lactobacillales</taxon>
        <taxon>Lactobacillaceae</taxon>
        <taxon>Lactiplantibacillus</taxon>
    </lineage>
</organism>
<dbReference type="Gene3D" id="3.40.50.300">
    <property type="entry name" value="P-loop containing nucleotide triphosphate hydrolases"/>
    <property type="match status" value="1"/>
</dbReference>